<organism evidence="1 2">
    <name type="scientific">Rhizobium grahamii</name>
    <dbReference type="NCBI Taxonomy" id="1120045"/>
    <lineage>
        <taxon>Bacteria</taxon>
        <taxon>Pseudomonadati</taxon>
        <taxon>Pseudomonadota</taxon>
        <taxon>Alphaproteobacteria</taxon>
        <taxon>Hyphomicrobiales</taxon>
        <taxon>Rhizobiaceae</taxon>
        <taxon>Rhizobium/Agrobacterium group</taxon>
        <taxon>Rhizobium</taxon>
    </lineage>
</organism>
<comment type="caution">
    <text evidence="1">The sequence shown here is derived from an EMBL/GenBank/DDBJ whole genome shotgun (WGS) entry which is preliminary data.</text>
</comment>
<evidence type="ECO:0000313" key="1">
    <source>
        <dbReference type="EMBL" id="RDJ07914.1"/>
    </source>
</evidence>
<dbReference type="Proteomes" id="UP000254939">
    <property type="component" value="Unassembled WGS sequence"/>
</dbReference>
<protein>
    <recommendedName>
        <fullName evidence="3">Transcriptional regulator</fullName>
    </recommendedName>
</protein>
<gene>
    <name evidence="1" type="ORF">B5K06_21510</name>
</gene>
<proteinExistence type="predicted"/>
<accession>A0A370KKE6</accession>
<sequence length="78" mass="8288">MKPSEYKAALAVVGLTASTVQQLFQVDHMTCRRWASGEISVPRSVELSLMLMASRGVNCAQAMILIGSEAAAPHLDAA</sequence>
<evidence type="ECO:0008006" key="3">
    <source>
        <dbReference type="Google" id="ProtNLM"/>
    </source>
</evidence>
<reference evidence="1 2" key="1">
    <citation type="submission" date="2017-03" db="EMBL/GenBank/DDBJ databases">
        <title>Genome analysis of Rhizobial strains effectives or ineffectives for nitrogen fixation isolated from bean seeds.</title>
        <authorList>
            <person name="Peralta H."/>
            <person name="Aguilar-Vera A."/>
            <person name="Mora Y."/>
            <person name="Vargas-Lagunas C."/>
            <person name="Girard L."/>
            <person name="Mora J."/>
        </authorList>
    </citation>
    <scope>NUCLEOTIDE SEQUENCE [LARGE SCALE GENOMIC DNA]</scope>
    <source>
        <strain evidence="1 2">CCGM3</strain>
    </source>
</reference>
<dbReference type="EMBL" id="NAAC01000022">
    <property type="protein sequence ID" value="RDJ07914.1"/>
    <property type="molecule type" value="Genomic_DNA"/>
</dbReference>
<dbReference type="OrthoDB" id="8454073at2"/>
<evidence type="ECO:0000313" key="2">
    <source>
        <dbReference type="Proteomes" id="UP000254939"/>
    </source>
</evidence>
<dbReference type="AlphaFoldDB" id="A0A370KKE6"/>
<name>A0A370KKE6_9HYPH</name>